<accession>N6THT8</accession>
<dbReference type="GO" id="GO:0005737">
    <property type="term" value="C:cytoplasm"/>
    <property type="evidence" value="ECO:0007669"/>
    <property type="project" value="TreeGrafter"/>
</dbReference>
<sequence length="438" mass="48911">MFASAGKSVHIYALERGGLKNMSKYIPKTNESIKQISWCHDNSYLAVLQENESPQILSIKDPSNPCLVHTISLIADITALRFKSNTKRILALGTRYGEVLLYDTKNRCVTKSLGQLSAEVTMLEFYSADELLVICIDNLVMFNLISSEKVEFSNPHTCSALKCLKPTNDIAVGCLNGMVVIWDGATKCKKQTYCLHSAAVTGIVASNRDRLLVTTGTDNKMCVIDRISDLCVFRKILNQPITSLDISGNEQCMVAGLKDGSIYVYQMSDHLKPQICTRMHPTAITQISFINGFSLGLLESDSLLEEENQFDLIGAVKETLTDDLSLSVTPADLESNVEIQPLQASQVSHFLQHCPEVEVPEEKVKLDLIRLINSHFSHLENQLNDQCGRLHTLVSNELDSLYAVAARWECFKSMEMDDIVRYIYRIVTSKSETKIVSQ</sequence>
<dbReference type="GO" id="GO:0000922">
    <property type="term" value="C:spindle pole"/>
    <property type="evidence" value="ECO:0007669"/>
    <property type="project" value="TreeGrafter"/>
</dbReference>
<dbReference type="GO" id="GO:0036064">
    <property type="term" value="C:ciliary basal body"/>
    <property type="evidence" value="ECO:0007669"/>
    <property type="project" value="TreeGrafter"/>
</dbReference>
<dbReference type="EMBL" id="KB632364">
    <property type="protein sequence ID" value="ERL93618.1"/>
    <property type="molecule type" value="Genomic_DNA"/>
</dbReference>
<evidence type="ECO:0008006" key="6">
    <source>
        <dbReference type="Google" id="ProtNLM"/>
    </source>
</evidence>
<dbReference type="PANTHER" id="PTHR44414">
    <property type="entry name" value="PROTEIN NEDD1"/>
    <property type="match status" value="1"/>
</dbReference>
<dbReference type="OrthoDB" id="1602884at2759"/>
<reference evidence="4 5" key="1">
    <citation type="journal article" date="2013" name="Genome Biol.">
        <title>Draft genome of the mountain pine beetle, Dendroctonus ponderosae Hopkins, a major forest pest.</title>
        <authorList>
            <person name="Keeling C.I."/>
            <person name="Yuen M.M."/>
            <person name="Liao N.Y."/>
            <person name="Docking T.R."/>
            <person name="Chan S.K."/>
            <person name="Taylor G.A."/>
            <person name="Palmquist D.L."/>
            <person name="Jackman S.D."/>
            <person name="Nguyen A."/>
            <person name="Li M."/>
            <person name="Henderson H."/>
            <person name="Janes J.K."/>
            <person name="Zhao Y."/>
            <person name="Pandoh P."/>
            <person name="Moore R."/>
            <person name="Sperling F.A."/>
            <person name="Huber D.P."/>
            <person name="Birol I."/>
            <person name="Jones S.J."/>
            <person name="Bohlmann J."/>
        </authorList>
    </citation>
    <scope>NUCLEOTIDE SEQUENCE</scope>
</reference>
<dbReference type="InterPro" id="IPR015943">
    <property type="entry name" value="WD40/YVTN_repeat-like_dom_sf"/>
</dbReference>
<proteinExistence type="predicted"/>
<dbReference type="InterPro" id="IPR036322">
    <property type="entry name" value="WD40_repeat_dom_sf"/>
</dbReference>
<dbReference type="Proteomes" id="UP000019118">
    <property type="component" value="Unassembled WGS sequence"/>
</dbReference>
<dbReference type="SUPFAM" id="SSF50978">
    <property type="entry name" value="WD40 repeat-like"/>
    <property type="match status" value="1"/>
</dbReference>
<evidence type="ECO:0000313" key="4">
    <source>
        <dbReference type="Proteomes" id="UP000019118"/>
    </source>
</evidence>
<dbReference type="GO" id="GO:0007020">
    <property type="term" value="P:microtubule nucleation"/>
    <property type="evidence" value="ECO:0007669"/>
    <property type="project" value="TreeGrafter"/>
</dbReference>
<evidence type="ECO:0000313" key="1">
    <source>
        <dbReference type="EMBL" id="ENN77378.1"/>
    </source>
</evidence>
<dbReference type="STRING" id="77166.N6THT8"/>
<dbReference type="Gene3D" id="2.130.10.10">
    <property type="entry name" value="YVTN repeat-like/Quinoprotein amine dehydrogenase"/>
    <property type="match status" value="2"/>
</dbReference>
<dbReference type="GO" id="GO:0000278">
    <property type="term" value="P:mitotic cell cycle"/>
    <property type="evidence" value="ECO:0007669"/>
    <property type="project" value="TreeGrafter"/>
</dbReference>
<dbReference type="SMART" id="SM00320">
    <property type="entry name" value="WD40"/>
    <property type="match status" value="4"/>
</dbReference>
<organism evidence="1">
    <name type="scientific">Dendroctonus ponderosae</name>
    <name type="common">Mountain pine beetle</name>
    <dbReference type="NCBI Taxonomy" id="77166"/>
    <lineage>
        <taxon>Eukaryota</taxon>
        <taxon>Metazoa</taxon>
        <taxon>Ecdysozoa</taxon>
        <taxon>Arthropoda</taxon>
        <taxon>Hexapoda</taxon>
        <taxon>Insecta</taxon>
        <taxon>Pterygota</taxon>
        <taxon>Neoptera</taxon>
        <taxon>Endopterygota</taxon>
        <taxon>Coleoptera</taxon>
        <taxon>Polyphaga</taxon>
        <taxon>Cucujiformia</taxon>
        <taxon>Curculionidae</taxon>
        <taxon>Scolytinae</taxon>
        <taxon>Dendroctonus</taxon>
    </lineage>
</organism>
<dbReference type="InterPro" id="IPR001680">
    <property type="entry name" value="WD40_rpt"/>
</dbReference>
<dbReference type="Pfam" id="PF00400">
    <property type="entry name" value="WD40"/>
    <property type="match status" value="2"/>
</dbReference>
<evidence type="ECO:0000313" key="5">
    <source>
        <dbReference type="Proteomes" id="UP000030742"/>
    </source>
</evidence>
<dbReference type="PANTHER" id="PTHR44414:SF1">
    <property type="entry name" value="PROTEIN NEDD1"/>
    <property type="match status" value="1"/>
</dbReference>
<dbReference type="EnsemblMetazoa" id="XM_019904324.1">
    <property type="protein sequence ID" value="XP_019759883.1"/>
    <property type="gene ID" value="LOC109537541"/>
</dbReference>
<dbReference type="AlphaFoldDB" id="N6THT8"/>
<dbReference type="InterPro" id="IPR052818">
    <property type="entry name" value="NEDD1_Spindle_Assembly"/>
</dbReference>
<evidence type="ECO:0000313" key="2">
    <source>
        <dbReference type="EMBL" id="ERL93618.1"/>
    </source>
</evidence>
<name>N6THT8_DENPD</name>
<protein>
    <recommendedName>
        <fullName evidence="6">Anaphase-promoting complex subunit 4 WD40 domain-containing protein</fullName>
    </recommendedName>
</protein>
<dbReference type="GO" id="GO:0005813">
    <property type="term" value="C:centrosome"/>
    <property type="evidence" value="ECO:0007669"/>
    <property type="project" value="TreeGrafter"/>
</dbReference>
<dbReference type="GO" id="GO:0043015">
    <property type="term" value="F:gamma-tubulin binding"/>
    <property type="evidence" value="ECO:0007669"/>
    <property type="project" value="TreeGrafter"/>
</dbReference>
<dbReference type="KEGG" id="dpa:109537541"/>
<evidence type="ECO:0000313" key="3">
    <source>
        <dbReference type="EnsemblMetazoa" id="XP_019759883.1"/>
    </source>
</evidence>
<dbReference type="Proteomes" id="UP000030742">
    <property type="component" value="Unassembled WGS sequence"/>
</dbReference>
<feature type="non-terminal residue" evidence="1">
    <location>
        <position position="1"/>
    </location>
</feature>
<keyword evidence="4" id="KW-1185">Reference proteome</keyword>
<dbReference type="EMBL" id="KB740948">
    <property type="protein sequence ID" value="ENN77378.1"/>
    <property type="molecule type" value="Genomic_DNA"/>
</dbReference>
<dbReference type="HOGENOM" id="CLU_676756_0_0_1"/>
<dbReference type="GO" id="GO:0005814">
    <property type="term" value="C:centriole"/>
    <property type="evidence" value="ECO:0007669"/>
    <property type="project" value="TreeGrafter"/>
</dbReference>
<dbReference type="OMA" id="AICPEEA"/>
<reference evidence="3" key="2">
    <citation type="submission" date="2024-08" db="UniProtKB">
        <authorList>
            <consortium name="EnsemblMetazoa"/>
        </authorList>
    </citation>
    <scope>IDENTIFICATION</scope>
</reference>
<gene>
    <name evidence="3" type="primary">109537541</name>
    <name evidence="2" type="ORF">D910_10906</name>
    <name evidence="1" type="ORF">YQE_06203</name>
</gene>